<accession>A0A372LPE1</accession>
<name>A0A372LPE1_9BACI</name>
<reference evidence="3 4" key="1">
    <citation type="submission" date="2018-08" db="EMBL/GenBank/DDBJ databases">
        <title>Bacillus chawlae sp. nov., Bacillus glennii sp. nov., and Bacillus saganii sp. nov. Isolated from the Vehicle Assembly Building at Kennedy Space Center where the Viking Spacecraft were Assembled.</title>
        <authorList>
            <person name="Seuylemezian A."/>
            <person name="Vaishampayan P."/>
        </authorList>
    </citation>
    <scope>NUCLEOTIDE SEQUENCE [LARGE SCALE GENOMIC DNA]</scope>
    <source>
        <strain evidence="3 4">V47-23a</strain>
    </source>
</reference>
<dbReference type="SUPFAM" id="SSF51126">
    <property type="entry name" value="Pectin lyase-like"/>
    <property type="match status" value="1"/>
</dbReference>
<organism evidence="3 4">
    <name type="scientific">Peribacillus saganii</name>
    <dbReference type="NCBI Taxonomy" id="2303992"/>
    <lineage>
        <taxon>Bacteria</taxon>
        <taxon>Bacillati</taxon>
        <taxon>Bacillota</taxon>
        <taxon>Bacilli</taxon>
        <taxon>Bacillales</taxon>
        <taxon>Bacillaceae</taxon>
        <taxon>Peribacillus</taxon>
    </lineage>
</organism>
<evidence type="ECO:0000256" key="1">
    <source>
        <dbReference type="SAM" id="SignalP"/>
    </source>
</evidence>
<dbReference type="OrthoDB" id="6502305at2"/>
<dbReference type="Gene3D" id="2.160.20.10">
    <property type="entry name" value="Single-stranded right-handed beta-helix, Pectin lyase-like"/>
    <property type="match status" value="1"/>
</dbReference>
<protein>
    <recommendedName>
        <fullName evidence="2">Rhamnogalacturonase A/B/Epimerase-like pectate lyase domain-containing protein</fullName>
    </recommendedName>
</protein>
<keyword evidence="1" id="KW-0732">Signal</keyword>
<dbReference type="EMBL" id="QVTE01000021">
    <property type="protein sequence ID" value="RFU69814.1"/>
    <property type="molecule type" value="Genomic_DNA"/>
</dbReference>
<dbReference type="Pfam" id="PF12708">
    <property type="entry name" value="Pect-lyase_RHGA_epim"/>
    <property type="match status" value="1"/>
</dbReference>
<dbReference type="SMART" id="SM00710">
    <property type="entry name" value="PbH1"/>
    <property type="match status" value="7"/>
</dbReference>
<comment type="caution">
    <text evidence="3">The sequence shown here is derived from an EMBL/GenBank/DDBJ whole genome shotgun (WGS) entry which is preliminary data.</text>
</comment>
<dbReference type="InterPro" id="IPR011050">
    <property type="entry name" value="Pectin_lyase_fold/virulence"/>
</dbReference>
<sequence>MNIKRTGILASMTLLFLFGLSASVHATNGIINVKDYGAAGDGVTDDTSFIKKALYYGRNKKVFFPEGTYLVSDTLTVKEYTELFGSNSIIKAKSEGLTMLRAYGENINIHDLTIDGNHFVLRGITIMNGSKNVLLHSATFKNFGQPSIKPHSNSTPIGIRIEGGAEKIMLDKLVIQNVFADNVSSEVGWDHKVARGILVSPALESQPASKDITIQNSTISEIGPKDDGDGIVVQGFKTDVGLKIINNTFKKTHKRAIKIQSPGAEIKGNHITNSFKANNFYETYDVSNKYDMWSAISVYADQVIVENNVIDGIGSYSAAIDIAGGNSVAVKGNTIANGNEANYSESDLIRINKGYDGTYVFKDISIQNNSFMNGRFGVNVVAKVEGLSIAENSYYNMVNEINSKY</sequence>
<dbReference type="InterPro" id="IPR024535">
    <property type="entry name" value="RHGA/B-epi-like_pectate_lyase"/>
</dbReference>
<dbReference type="InterPro" id="IPR006626">
    <property type="entry name" value="PbH1"/>
</dbReference>
<evidence type="ECO:0000313" key="3">
    <source>
        <dbReference type="EMBL" id="RFU69814.1"/>
    </source>
</evidence>
<gene>
    <name evidence="3" type="ORF">D0469_08895</name>
</gene>
<dbReference type="RefSeq" id="WP_117326391.1">
    <property type="nucleotide sequence ID" value="NZ_QVTE01000021.1"/>
</dbReference>
<dbReference type="Proteomes" id="UP000264541">
    <property type="component" value="Unassembled WGS sequence"/>
</dbReference>
<dbReference type="AlphaFoldDB" id="A0A372LPE1"/>
<proteinExistence type="predicted"/>
<feature type="signal peptide" evidence="1">
    <location>
        <begin position="1"/>
        <end position="26"/>
    </location>
</feature>
<feature type="chain" id="PRO_5016828083" description="Rhamnogalacturonase A/B/Epimerase-like pectate lyase domain-containing protein" evidence="1">
    <location>
        <begin position="27"/>
        <end position="405"/>
    </location>
</feature>
<dbReference type="InterPro" id="IPR012334">
    <property type="entry name" value="Pectin_lyas_fold"/>
</dbReference>
<feature type="domain" description="Rhamnogalacturonase A/B/Epimerase-like pectate lyase" evidence="2">
    <location>
        <begin position="30"/>
        <end position="260"/>
    </location>
</feature>
<evidence type="ECO:0000259" key="2">
    <source>
        <dbReference type="Pfam" id="PF12708"/>
    </source>
</evidence>
<evidence type="ECO:0000313" key="4">
    <source>
        <dbReference type="Proteomes" id="UP000264541"/>
    </source>
</evidence>
<keyword evidence="4" id="KW-1185">Reference proteome</keyword>